<dbReference type="GO" id="GO:0080008">
    <property type="term" value="C:Cul4-RING E3 ubiquitin ligase complex"/>
    <property type="evidence" value="ECO:0007669"/>
    <property type="project" value="TreeGrafter"/>
</dbReference>
<dbReference type="STRING" id="906689.A0A2I0V6R5"/>
<dbReference type="InterPro" id="IPR033270">
    <property type="entry name" value="VPRBP/DCAF1"/>
</dbReference>
<evidence type="ECO:0000313" key="4">
    <source>
        <dbReference type="Proteomes" id="UP000233837"/>
    </source>
</evidence>
<protein>
    <submittedName>
        <fullName evidence="3">DDB1-and CUL4-associated factor like 1</fullName>
    </submittedName>
</protein>
<dbReference type="SUPFAM" id="SSF50978">
    <property type="entry name" value="WD40 repeat-like"/>
    <property type="match status" value="1"/>
</dbReference>
<dbReference type="GO" id="GO:0016567">
    <property type="term" value="P:protein ubiquitination"/>
    <property type="evidence" value="ECO:0007669"/>
    <property type="project" value="InterPro"/>
</dbReference>
<comment type="subcellular location">
    <subcellularLocation>
        <location evidence="1">Nucleus</location>
    </subcellularLocation>
</comment>
<dbReference type="PANTHER" id="PTHR13129:SF4">
    <property type="entry name" value="DDB1- AND CUL4-ASSOCIATED FACTOR 1"/>
    <property type="match status" value="1"/>
</dbReference>
<evidence type="ECO:0000313" key="3">
    <source>
        <dbReference type="EMBL" id="PKU59099.1"/>
    </source>
</evidence>
<organism evidence="3 4">
    <name type="scientific">Dendrobium catenatum</name>
    <dbReference type="NCBI Taxonomy" id="906689"/>
    <lineage>
        <taxon>Eukaryota</taxon>
        <taxon>Viridiplantae</taxon>
        <taxon>Streptophyta</taxon>
        <taxon>Embryophyta</taxon>
        <taxon>Tracheophyta</taxon>
        <taxon>Spermatophyta</taxon>
        <taxon>Magnoliopsida</taxon>
        <taxon>Liliopsida</taxon>
        <taxon>Asparagales</taxon>
        <taxon>Orchidaceae</taxon>
        <taxon>Epidendroideae</taxon>
        <taxon>Malaxideae</taxon>
        <taxon>Dendrobiinae</taxon>
        <taxon>Dendrobium</taxon>
    </lineage>
</organism>
<dbReference type="Gene3D" id="2.130.10.10">
    <property type="entry name" value="YVTN repeat-like/Quinoprotein amine dehydrogenase"/>
    <property type="match status" value="1"/>
</dbReference>
<dbReference type="PANTHER" id="PTHR13129">
    <property type="entry name" value="VPRBP PROTEIN-RELATED"/>
    <property type="match status" value="1"/>
</dbReference>
<dbReference type="InterPro" id="IPR036322">
    <property type="entry name" value="WD40_repeat_dom_sf"/>
</dbReference>
<proteinExistence type="predicted"/>
<dbReference type="AlphaFoldDB" id="A0A2I0V6R5"/>
<keyword evidence="2" id="KW-0539">Nucleus</keyword>
<dbReference type="InterPro" id="IPR015943">
    <property type="entry name" value="WD40/YVTN_repeat-like_dom_sf"/>
</dbReference>
<evidence type="ECO:0000256" key="1">
    <source>
        <dbReference type="ARBA" id="ARBA00004123"/>
    </source>
</evidence>
<reference evidence="3 4" key="1">
    <citation type="journal article" date="2016" name="Sci. Rep.">
        <title>The Dendrobium catenatum Lindl. genome sequence provides insights into polysaccharide synthase, floral development and adaptive evolution.</title>
        <authorList>
            <person name="Zhang G.Q."/>
            <person name="Xu Q."/>
            <person name="Bian C."/>
            <person name="Tsai W.C."/>
            <person name="Yeh C.M."/>
            <person name="Liu K.W."/>
            <person name="Yoshida K."/>
            <person name="Zhang L.S."/>
            <person name="Chang S.B."/>
            <person name="Chen F."/>
            <person name="Shi Y."/>
            <person name="Su Y.Y."/>
            <person name="Zhang Y.Q."/>
            <person name="Chen L.J."/>
            <person name="Yin Y."/>
            <person name="Lin M."/>
            <person name="Huang H."/>
            <person name="Deng H."/>
            <person name="Wang Z.W."/>
            <person name="Zhu S.L."/>
            <person name="Zhao X."/>
            <person name="Deng C."/>
            <person name="Niu S.C."/>
            <person name="Huang J."/>
            <person name="Wang M."/>
            <person name="Liu G.H."/>
            <person name="Yang H.J."/>
            <person name="Xiao X.J."/>
            <person name="Hsiao Y.Y."/>
            <person name="Wu W.L."/>
            <person name="Chen Y.Y."/>
            <person name="Mitsuda N."/>
            <person name="Ohme-Takagi M."/>
            <person name="Luo Y.B."/>
            <person name="Van de Peer Y."/>
            <person name="Liu Z.J."/>
        </authorList>
    </citation>
    <scope>NUCLEOTIDE SEQUENCE [LARGE SCALE GENOMIC DNA]</scope>
    <source>
        <tissue evidence="3">The whole plant</tissue>
    </source>
</reference>
<dbReference type="Proteomes" id="UP000233837">
    <property type="component" value="Unassembled WGS sequence"/>
</dbReference>
<evidence type="ECO:0000256" key="2">
    <source>
        <dbReference type="ARBA" id="ARBA00023242"/>
    </source>
</evidence>
<sequence length="182" mass="20492">MASAEILPCLGLNKVFSKLDYADNSQVALKEMYGMSARKIGGYQSVEHLSEFYELCFEEDMLPSEPRRSLNAPANIVARASTHEFGKQYRGIHAGRRDRQFLYSRFRLCRTCRYDVSLLTCLTFLGNSDRIVTGSYSGEVKIFDTSNGNLLKSYGIHQKPVLMIQSAFLGDTQFILSSGTFV</sequence>
<reference evidence="3 4" key="2">
    <citation type="journal article" date="2017" name="Nature">
        <title>The Apostasia genome and the evolution of orchids.</title>
        <authorList>
            <person name="Zhang G.Q."/>
            <person name="Liu K.W."/>
            <person name="Li Z."/>
            <person name="Lohaus R."/>
            <person name="Hsiao Y.Y."/>
            <person name="Niu S.C."/>
            <person name="Wang J.Y."/>
            <person name="Lin Y.C."/>
            <person name="Xu Q."/>
            <person name="Chen L.J."/>
            <person name="Yoshida K."/>
            <person name="Fujiwara S."/>
            <person name="Wang Z.W."/>
            <person name="Zhang Y.Q."/>
            <person name="Mitsuda N."/>
            <person name="Wang M."/>
            <person name="Liu G.H."/>
            <person name="Pecoraro L."/>
            <person name="Huang H.X."/>
            <person name="Xiao X.J."/>
            <person name="Lin M."/>
            <person name="Wu X.Y."/>
            <person name="Wu W.L."/>
            <person name="Chen Y.Y."/>
            <person name="Chang S.B."/>
            <person name="Sakamoto S."/>
            <person name="Ohme-Takagi M."/>
            <person name="Yagi M."/>
            <person name="Zeng S.J."/>
            <person name="Shen C.Y."/>
            <person name="Yeh C.M."/>
            <person name="Luo Y.B."/>
            <person name="Tsai W.C."/>
            <person name="Van de Peer Y."/>
            <person name="Liu Z.J."/>
        </authorList>
    </citation>
    <scope>NUCLEOTIDE SEQUENCE [LARGE SCALE GENOMIC DNA]</scope>
    <source>
        <tissue evidence="3">The whole plant</tissue>
    </source>
</reference>
<accession>A0A2I0V6R5</accession>
<dbReference type="GO" id="GO:0005634">
    <property type="term" value="C:nucleus"/>
    <property type="evidence" value="ECO:0007669"/>
    <property type="project" value="UniProtKB-SubCell"/>
</dbReference>
<name>A0A2I0V6R5_9ASPA</name>
<gene>
    <name evidence="3" type="primary">DCAF1</name>
    <name evidence="3" type="ORF">MA16_Dca027870</name>
</gene>
<keyword evidence="4" id="KW-1185">Reference proteome</keyword>
<dbReference type="EMBL" id="KZ505588">
    <property type="protein sequence ID" value="PKU59099.1"/>
    <property type="molecule type" value="Genomic_DNA"/>
</dbReference>